<dbReference type="AlphaFoldDB" id="A0A133XUU3"/>
<organism evidence="3 4">
    <name type="scientific">Atopobium deltae</name>
    <dbReference type="NCBI Taxonomy" id="1393034"/>
    <lineage>
        <taxon>Bacteria</taxon>
        <taxon>Bacillati</taxon>
        <taxon>Actinomycetota</taxon>
        <taxon>Coriobacteriia</taxon>
        <taxon>Coriobacteriales</taxon>
        <taxon>Atopobiaceae</taxon>
        <taxon>Atopobium</taxon>
    </lineage>
</organism>
<dbReference type="PATRIC" id="fig|1393034.3.peg.782"/>
<keyword evidence="4" id="KW-1185">Reference proteome</keyword>
<evidence type="ECO:0000256" key="2">
    <source>
        <dbReference type="SAM" id="Phobius"/>
    </source>
</evidence>
<comment type="caution">
    <text evidence="3">The sequence shown here is derived from an EMBL/GenBank/DDBJ whole genome shotgun (WGS) entry which is preliminary data.</text>
</comment>
<evidence type="ECO:0000313" key="3">
    <source>
        <dbReference type="EMBL" id="KXB34711.1"/>
    </source>
</evidence>
<feature type="transmembrane region" description="Helical" evidence="2">
    <location>
        <begin position="20"/>
        <end position="41"/>
    </location>
</feature>
<accession>A0A133XUU3</accession>
<evidence type="ECO:0000313" key="4">
    <source>
        <dbReference type="Proteomes" id="UP000070675"/>
    </source>
</evidence>
<protein>
    <submittedName>
        <fullName evidence="3">Uncharacterized protein</fullName>
    </submittedName>
</protein>
<dbReference type="EMBL" id="LSCR01000012">
    <property type="protein sequence ID" value="KXB34711.1"/>
    <property type="molecule type" value="Genomic_DNA"/>
</dbReference>
<keyword evidence="2" id="KW-1133">Transmembrane helix</keyword>
<reference evidence="4" key="1">
    <citation type="submission" date="2016-01" db="EMBL/GenBank/DDBJ databases">
        <authorList>
            <person name="Mitreva M."/>
            <person name="Pepin K.H."/>
            <person name="Mihindukulasuriya K.A."/>
            <person name="Fulton R."/>
            <person name="Fronick C."/>
            <person name="O'Laughlin M."/>
            <person name="Miner T."/>
            <person name="Herter B."/>
            <person name="Rosa B.A."/>
            <person name="Cordes M."/>
            <person name="Tomlinson C."/>
            <person name="Wollam A."/>
            <person name="Palsikar V.B."/>
            <person name="Mardis E.R."/>
            <person name="Wilson R.K."/>
        </authorList>
    </citation>
    <scope>NUCLEOTIDE SEQUENCE [LARGE SCALE GENOMIC DNA]</scope>
    <source>
        <strain evidence="4">DNF00019</strain>
    </source>
</reference>
<name>A0A133XUU3_9ACTN</name>
<dbReference type="Proteomes" id="UP000070675">
    <property type="component" value="Unassembled WGS sequence"/>
</dbReference>
<sequence length="188" mass="20994">MTTKTYENQVQASSLVKSHPVFFALMALIILVLCGVIFFFVRNSQGTVQKVVTQGYNIQGSYKIRTIKRSDGAIEYPYGSEAPTYLTFEPDGPSMGSKKPSKDKDKGRWGLGTLGNKDKEPVVHGRYEATDDPNIYILYDAKQKKFAILHTAYMEANHQGGSVWLLQEDGKTFEYVPESKAISANLLL</sequence>
<keyword evidence="2" id="KW-0812">Transmembrane</keyword>
<keyword evidence="2" id="KW-0472">Membrane</keyword>
<gene>
    <name evidence="3" type="ORF">HMPREF3192_00810</name>
</gene>
<dbReference type="OrthoDB" id="3196931at2"/>
<dbReference type="RefSeq" id="WP_066305406.1">
    <property type="nucleotide sequence ID" value="NZ_KQ959492.1"/>
</dbReference>
<proteinExistence type="predicted"/>
<feature type="region of interest" description="Disordered" evidence="1">
    <location>
        <begin position="88"/>
        <end position="117"/>
    </location>
</feature>
<evidence type="ECO:0000256" key="1">
    <source>
        <dbReference type="SAM" id="MobiDB-lite"/>
    </source>
</evidence>